<keyword evidence="1" id="KW-0472">Membrane</keyword>
<accession>A0A9K3IDM5</accession>
<reference evidence="3" key="2">
    <citation type="submission" date="2020-06" db="EMBL/GenBank/DDBJ databases">
        <title>Helianthus annuus Genome sequencing and assembly Release 2.</title>
        <authorList>
            <person name="Gouzy J."/>
            <person name="Langlade N."/>
            <person name="Munos S."/>
        </authorList>
    </citation>
    <scope>NUCLEOTIDE SEQUENCE</scope>
    <source>
        <tissue evidence="3">Leaves</tissue>
    </source>
</reference>
<feature type="transmembrane region" description="Helical" evidence="1">
    <location>
        <begin position="369"/>
        <end position="387"/>
    </location>
</feature>
<sequence length="555" mass="63609">MHCQHRRDREDYLNLVAPLYEASIVGDWETAKIILDKRPDLVRFGLKKDLGTALHVAATAEETKHTVNYVKNLVNTMTMEELELKNKYSNTAFWVASLSGKTEMAMIMMEKNRDLLNIRGNHGILPLSICAIMGSYNLVKYLYKHSQQMNDNHWTDSDRSFTLLHCVERNFFVQSAAKDETDALKILKIIWGHATRTMDIDEIEDMLTRPPTFSANGTILDSSGILRVAAEMGNTRFIVELLRTYPDLMLYELEDGLTIFHIAVTHRHQGIYNLLYEIGGTRNDICTYKDKSGNNMLHLVGKSSKEMETKKSGASLLMQRELLWFKEVEKMMPPYLREAKNKDGQTPYELFSIENQDLVSKGLQWMKDCMVATTLIVTVAFAVAFTVPGGYNQEHGLPVLVHQPAFLVFIIADAISLFSSSTSLLVFLSILTSRHDQLDFMYSLPRKLMIGLLTLFISVAAMMLTFSACFSVLYKELKWVPILVAAFATIPVIVFAVLQFPLLVDMFRSMYDSHYIFEPKKCMLYTTKPRLHSNNSTCWWFPYQSTNKRIFFEKC</sequence>
<keyword evidence="1" id="KW-1133">Transmembrane helix</keyword>
<gene>
    <name evidence="3" type="ORF">HanXRQr2_Chr08g0331771</name>
</gene>
<dbReference type="AlphaFoldDB" id="A0A9K3IDM5"/>
<organism evidence="3 4">
    <name type="scientific">Helianthus annuus</name>
    <name type="common">Common sunflower</name>
    <dbReference type="NCBI Taxonomy" id="4232"/>
    <lineage>
        <taxon>Eukaryota</taxon>
        <taxon>Viridiplantae</taxon>
        <taxon>Streptophyta</taxon>
        <taxon>Embryophyta</taxon>
        <taxon>Tracheophyta</taxon>
        <taxon>Spermatophyta</taxon>
        <taxon>Magnoliopsida</taxon>
        <taxon>eudicotyledons</taxon>
        <taxon>Gunneridae</taxon>
        <taxon>Pentapetalae</taxon>
        <taxon>asterids</taxon>
        <taxon>campanulids</taxon>
        <taxon>Asterales</taxon>
        <taxon>Asteraceae</taxon>
        <taxon>Asteroideae</taxon>
        <taxon>Heliantheae alliance</taxon>
        <taxon>Heliantheae</taxon>
        <taxon>Helianthus</taxon>
    </lineage>
</organism>
<protein>
    <submittedName>
        <fullName evidence="3">Ankyrin repeat-containing domain, PGG domain, ankyrin repeat-containing domain superfamily</fullName>
    </submittedName>
</protein>
<keyword evidence="4" id="KW-1185">Reference proteome</keyword>
<dbReference type="Pfam" id="PF13962">
    <property type="entry name" value="PGG"/>
    <property type="match status" value="1"/>
</dbReference>
<evidence type="ECO:0000313" key="4">
    <source>
        <dbReference type="Proteomes" id="UP000215914"/>
    </source>
</evidence>
<dbReference type="InterPro" id="IPR026961">
    <property type="entry name" value="PGG_dom"/>
</dbReference>
<dbReference type="PANTHER" id="PTHR24177:SF443">
    <property type="entry name" value="PGG DOMAIN-CONTAINING PROTEIN"/>
    <property type="match status" value="1"/>
</dbReference>
<dbReference type="Pfam" id="PF12796">
    <property type="entry name" value="Ank_2"/>
    <property type="match status" value="1"/>
</dbReference>
<dbReference type="Proteomes" id="UP000215914">
    <property type="component" value="Unassembled WGS sequence"/>
</dbReference>
<name>A0A9K3IDM5_HELAN</name>
<evidence type="ECO:0000259" key="2">
    <source>
        <dbReference type="Pfam" id="PF13962"/>
    </source>
</evidence>
<reference evidence="3" key="1">
    <citation type="journal article" date="2017" name="Nature">
        <title>The sunflower genome provides insights into oil metabolism, flowering and Asterid evolution.</title>
        <authorList>
            <person name="Badouin H."/>
            <person name="Gouzy J."/>
            <person name="Grassa C.J."/>
            <person name="Murat F."/>
            <person name="Staton S.E."/>
            <person name="Cottret L."/>
            <person name="Lelandais-Briere C."/>
            <person name="Owens G.L."/>
            <person name="Carrere S."/>
            <person name="Mayjonade B."/>
            <person name="Legrand L."/>
            <person name="Gill N."/>
            <person name="Kane N.C."/>
            <person name="Bowers J.E."/>
            <person name="Hubner S."/>
            <person name="Bellec A."/>
            <person name="Berard A."/>
            <person name="Berges H."/>
            <person name="Blanchet N."/>
            <person name="Boniface M.C."/>
            <person name="Brunel D."/>
            <person name="Catrice O."/>
            <person name="Chaidir N."/>
            <person name="Claudel C."/>
            <person name="Donnadieu C."/>
            <person name="Faraut T."/>
            <person name="Fievet G."/>
            <person name="Helmstetter N."/>
            <person name="King M."/>
            <person name="Knapp S.J."/>
            <person name="Lai Z."/>
            <person name="Le Paslier M.C."/>
            <person name="Lippi Y."/>
            <person name="Lorenzon L."/>
            <person name="Mandel J.R."/>
            <person name="Marage G."/>
            <person name="Marchand G."/>
            <person name="Marquand E."/>
            <person name="Bret-Mestries E."/>
            <person name="Morien E."/>
            <person name="Nambeesan S."/>
            <person name="Nguyen T."/>
            <person name="Pegot-Espagnet P."/>
            <person name="Pouilly N."/>
            <person name="Raftis F."/>
            <person name="Sallet E."/>
            <person name="Schiex T."/>
            <person name="Thomas J."/>
            <person name="Vandecasteele C."/>
            <person name="Vares D."/>
            <person name="Vear F."/>
            <person name="Vautrin S."/>
            <person name="Crespi M."/>
            <person name="Mangin B."/>
            <person name="Burke J.M."/>
            <person name="Salse J."/>
            <person name="Munos S."/>
            <person name="Vincourt P."/>
            <person name="Rieseberg L.H."/>
            <person name="Langlade N.B."/>
        </authorList>
    </citation>
    <scope>NUCLEOTIDE SEQUENCE</scope>
    <source>
        <tissue evidence="3">Leaves</tissue>
    </source>
</reference>
<dbReference type="EMBL" id="MNCJ02000323">
    <property type="protein sequence ID" value="KAF5794760.1"/>
    <property type="molecule type" value="Genomic_DNA"/>
</dbReference>
<dbReference type="InterPro" id="IPR036770">
    <property type="entry name" value="Ankyrin_rpt-contain_sf"/>
</dbReference>
<evidence type="ECO:0000256" key="1">
    <source>
        <dbReference type="SAM" id="Phobius"/>
    </source>
</evidence>
<dbReference type="Gene3D" id="1.25.40.20">
    <property type="entry name" value="Ankyrin repeat-containing domain"/>
    <property type="match status" value="2"/>
</dbReference>
<dbReference type="SUPFAM" id="SSF48403">
    <property type="entry name" value="Ankyrin repeat"/>
    <property type="match status" value="1"/>
</dbReference>
<feature type="transmembrane region" description="Helical" evidence="1">
    <location>
        <begin position="407"/>
        <end position="431"/>
    </location>
</feature>
<dbReference type="InterPro" id="IPR002110">
    <property type="entry name" value="Ankyrin_rpt"/>
</dbReference>
<proteinExistence type="predicted"/>
<evidence type="ECO:0000313" key="3">
    <source>
        <dbReference type="EMBL" id="KAF5794760.1"/>
    </source>
</evidence>
<dbReference type="PANTHER" id="PTHR24177">
    <property type="entry name" value="CASKIN"/>
    <property type="match status" value="1"/>
</dbReference>
<comment type="caution">
    <text evidence="3">The sequence shown here is derived from an EMBL/GenBank/DDBJ whole genome shotgun (WGS) entry which is preliminary data.</text>
</comment>
<feature type="transmembrane region" description="Helical" evidence="1">
    <location>
        <begin position="479"/>
        <end position="504"/>
    </location>
</feature>
<keyword evidence="1" id="KW-0812">Transmembrane</keyword>
<dbReference type="Gramene" id="mRNA:HanXRQr2_Chr08g0331771">
    <property type="protein sequence ID" value="mRNA:HanXRQr2_Chr08g0331771"/>
    <property type="gene ID" value="HanXRQr2_Chr08g0331771"/>
</dbReference>
<feature type="domain" description="PGG" evidence="2">
    <location>
        <begin position="366"/>
        <end position="471"/>
    </location>
</feature>
<dbReference type="GO" id="GO:0016020">
    <property type="term" value="C:membrane"/>
    <property type="evidence" value="ECO:0000318"/>
    <property type="project" value="GO_Central"/>
</dbReference>
<dbReference type="SMART" id="SM00248">
    <property type="entry name" value="ANK"/>
    <property type="match status" value="5"/>
</dbReference>
<feature type="transmembrane region" description="Helical" evidence="1">
    <location>
        <begin position="452"/>
        <end position="473"/>
    </location>
</feature>